<comment type="similarity">
    <text evidence="2">Belongs to the carotenoid oxygenase family.</text>
</comment>
<evidence type="ECO:0000256" key="5">
    <source>
        <dbReference type="ARBA" id="ARBA00023004"/>
    </source>
</evidence>
<dbReference type="PANTHER" id="PTHR10543:SF89">
    <property type="entry name" value="CAROTENOID 9,10(9',10')-CLEAVAGE DIOXYGENASE 1"/>
    <property type="match status" value="1"/>
</dbReference>
<dbReference type="EMBL" id="MN739480">
    <property type="protein sequence ID" value="QHT07179.1"/>
    <property type="molecule type" value="Genomic_DNA"/>
</dbReference>
<dbReference type="InterPro" id="IPR004294">
    <property type="entry name" value="Carotenoid_Oase"/>
</dbReference>
<evidence type="ECO:0000256" key="1">
    <source>
        <dbReference type="ARBA" id="ARBA00001954"/>
    </source>
</evidence>
<protein>
    <recommendedName>
        <fullName evidence="7">Dioxygenase</fullName>
    </recommendedName>
</protein>
<evidence type="ECO:0008006" key="7">
    <source>
        <dbReference type="Google" id="ProtNLM"/>
    </source>
</evidence>
<organism evidence="6">
    <name type="scientific">viral metagenome</name>
    <dbReference type="NCBI Taxonomy" id="1070528"/>
    <lineage>
        <taxon>unclassified sequences</taxon>
        <taxon>metagenomes</taxon>
        <taxon>organismal metagenomes</taxon>
    </lineage>
</organism>
<evidence type="ECO:0000256" key="4">
    <source>
        <dbReference type="ARBA" id="ARBA00023002"/>
    </source>
</evidence>
<dbReference type="GO" id="GO:0010436">
    <property type="term" value="F:carotenoid dioxygenase activity"/>
    <property type="evidence" value="ECO:0007669"/>
    <property type="project" value="TreeGrafter"/>
</dbReference>
<reference evidence="6" key="1">
    <citation type="journal article" date="2020" name="Nature">
        <title>Giant virus diversity and host interactions through global metagenomics.</title>
        <authorList>
            <person name="Schulz F."/>
            <person name="Roux S."/>
            <person name="Paez-Espino D."/>
            <person name="Jungbluth S."/>
            <person name="Walsh D.A."/>
            <person name="Denef V.J."/>
            <person name="McMahon K.D."/>
            <person name="Konstantinidis K.T."/>
            <person name="Eloe-Fadrosh E.A."/>
            <person name="Kyrpides N.C."/>
            <person name="Woyke T."/>
        </authorList>
    </citation>
    <scope>NUCLEOTIDE SEQUENCE</scope>
    <source>
        <strain evidence="6">GVMAG-M-3300021962-46</strain>
    </source>
</reference>
<dbReference type="PANTHER" id="PTHR10543">
    <property type="entry name" value="BETA-CAROTENE DIOXYGENASE"/>
    <property type="match status" value="1"/>
</dbReference>
<keyword evidence="4" id="KW-0560">Oxidoreductase</keyword>
<comment type="cofactor">
    <cofactor evidence="1">
        <name>Fe(2+)</name>
        <dbReference type="ChEBI" id="CHEBI:29033"/>
    </cofactor>
</comment>
<evidence type="ECO:0000313" key="6">
    <source>
        <dbReference type="EMBL" id="QHT07179.1"/>
    </source>
</evidence>
<dbReference type="GO" id="GO:0046872">
    <property type="term" value="F:metal ion binding"/>
    <property type="evidence" value="ECO:0007669"/>
    <property type="project" value="UniProtKB-KW"/>
</dbReference>
<keyword evidence="3" id="KW-0479">Metal-binding</keyword>
<dbReference type="Pfam" id="PF03055">
    <property type="entry name" value="RPE65"/>
    <property type="match status" value="1"/>
</dbReference>
<keyword evidence="5" id="KW-0408">Iron</keyword>
<dbReference type="AlphaFoldDB" id="A0A6C0CU08"/>
<name>A0A6C0CU08_9ZZZZ</name>
<evidence type="ECO:0000256" key="2">
    <source>
        <dbReference type="ARBA" id="ARBA00006787"/>
    </source>
</evidence>
<sequence length="408" mass="48121">MLNQFYRRSLQNAKEYPKQISLGKIPFPINGTYIQNGPGEFERWGIQTHPFDGDGYIRKLEFRNGEVFFQGRYIHTWQRKLEELTHSRLFTGAFGSEPKNLMIKNPVNTNVIFLDDEHIAASSEMGSTYILDLKTLNTEGIYNNIISAHTHEHISVQRLYEHQRTHLIFDQSVQVDLPHFVYFHDFVVTEDYFVFFDHHLTLDLWKGWKEGWVNSIQFQEQPSDIYVVHRKTGDIFSITVPEVIGFSYHFMCGKQYDDRLEVYYILYPGFFSTPNEQFPGKIYRTILYLQEQTQETQCIDSHWLEFPVYDKKTNECFGIFPSKNGIGVFNLDTQNTVYYCSNGKIFNEPFFDNNYVMSIVYDAYQNKTELYIFDRSHGFEKPYILPFPLMLPMGLHGNWRNAGKLISI</sequence>
<accession>A0A6C0CU08</accession>
<dbReference type="GO" id="GO:0016121">
    <property type="term" value="P:carotene catabolic process"/>
    <property type="evidence" value="ECO:0007669"/>
    <property type="project" value="TreeGrafter"/>
</dbReference>
<evidence type="ECO:0000256" key="3">
    <source>
        <dbReference type="ARBA" id="ARBA00022723"/>
    </source>
</evidence>
<proteinExistence type="inferred from homology"/>